<evidence type="ECO:0000256" key="5">
    <source>
        <dbReference type="ARBA" id="ARBA00022692"/>
    </source>
</evidence>
<evidence type="ECO:0000256" key="2">
    <source>
        <dbReference type="ARBA" id="ARBA00007613"/>
    </source>
</evidence>
<keyword evidence="5" id="KW-0812">Transmembrane</keyword>
<evidence type="ECO:0000256" key="9">
    <source>
        <dbReference type="SAM" id="MobiDB-lite"/>
    </source>
</evidence>
<dbReference type="PANTHER" id="PTHR30026">
    <property type="entry name" value="OUTER MEMBRANE PROTEIN TOLC"/>
    <property type="match status" value="1"/>
</dbReference>
<dbReference type="AlphaFoldDB" id="A0A450SJ35"/>
<evidence type="ECO:0000256" key="4">
    <source>
        <dbReference type="ARBA" id="ARBA00022452"/>
    </source>
</evidence>
<keyword evidence="8" id="KW-0175">Coiled coil</keyword>
<dbReference type="InterPro" id="IPR010130">
    <property type="entry name" value="T1SS_OMP_TolC"/>
</dbReference>
<dbReference type="PANTHER" id="PTHR30026:SF20">
    <property type="entry name" value="OUTER MEMBRANE PROTEIN TOLC"/>
    <property type="match status" value="1"/>
</dbReference>
<evidence type="ECO:0000256" key="6">
    <source>
        <dbReference type="ARBA" id="ARBA00023136"/>
    </source>
</evidence>
<feature type="region of interest" description="Disordered" evidence="9">
    <location>
        <begin position="1"/>
        <end position="34"/>
    </location>
</feature>
<evidence type="ECO:0000256" key="7">
    <source>
        <dbReference type="ARBA" id="ARBA00023237"/>
    </source>
</evidence>
<keyword evidence="7" id="KW-0998">Cell outer membrane</keyword>
<name>A0A450SJ35_9GAMM</name>
<protein>
    <submittedName>
        <fullName evidence="10">Type I secretion outer membrane protein, TolC family</fullName>
    </submittedName>
</protein>
<proteinExistence type="inferred from homology"/>
<dbReference type="GO" id="GO:0015562">
    <property type="term" value="F:efflux transmembrane transporter activity"/>
    <property type="evidence" value="ECO:0007669"/>
    <property type="project" value="InterPro"/>
</dbReference>
<comment type="subcellular location">
    <subcellularLocation>
        <location evidence="1">Cell outer membrane</location>
    </subcellularLocation>
</comment>
<dbReference type="Gene3D" id="1.20.1600.10">
    <property type="entry name" value="Outer membrane efflux proteins (OEP)"/>
    <property type="match status" value="1"/>
</dbReference>
<dbReference type="GO" id="GO:0009279">
    <property type="term" value="C:cell outer membrane"/>
    <property type="evidence" value="ECO:0007669"/>
    <property type="project" value="UniProtKB-SubCell"/>
</dbReference>
<comment type="similarity">
    <text evidence="2">Belongs to the outer membrane factor (OMF) (TC 1.B.17) family.</text>
</comment>
<keyword evidence="3" id="KW-0813">Transport</keyword>
<feature type="compositionally biased region" description="Low complexity" evidence="9">
    <location>
        <begin position="545"/>
        <end position="568"/>
    </location>
</feature>
<reference evidence="10" key="1">
    <citation type="submission" date="2019-02" db="EMBL/GenBank/DDBJ databases">
        <authorList>
            <person name="Gruber-Vodicka R. H."/>
            <person name="Seah K. B. B."/>
        </authorList>
    </citation>
    <scope>NUCLEOTIDE SEQUENCE</scope>
    <source>
        <strain evidence="10">BECK_DK161</strain>
    </source>
</reference>
<gene>
    <name evidence="10" type="ORF">BECKDK2373C_GA0170839_103933</name>
</gene>
<feature type="compositionally biased region" description="Pro residues" evidence="9">
    <location>
        <begin position="529"/>
        <end position="539"/>
    </location>
</feature>
<evidence type="ECO:0000256" key="1">
    <source>
        <dbReference type="ARBA" id="ARBA00004442"/>
    </source>
</evidence>
<evidence type="ECO:0000256" key="8">
    <source>
        <dbReference type="SAM" id="Coils"/>
    </source>
</evidence>
<dbReference type="GO" id="GO:0015288">
    <property type="term" value="F:porin activity"/>
    <property type="evidence" value="ECO:0007669"/>
    <property type="project" value="TreeGrafter"/>
</dbReference>
<organism evidence="10">
    <name type="scientific">Candidatus Kentrum sp. DK</name>
    <dbReference type="NCBI Taxonomy" id="2126562"/>
    <lineage>
        <taxon>Bacteria</taxon>
        <taxon>Pseudomonadati</taxon>
        <taxon>Pseudomonadota</taxon>
        <taxon>Gammaproteobacteria</taxon>
        <taxon>Candidatus Kentrum</taxon>
    </lineage>
</organism>
<dbReference type="GO" id="GO:1990281">
    <property type="term" value="C:efflux pump complex"/>
    <property type="evidence" value="ECO:0007669"/>
    <property type="project" value="TreeGrafter"/>
</dbReference>
<keyword evidence="6" id="KW-0472">Membrane</keyword>
<feature type="region of interest" description="Disordered" evidence="9">
    <location>
        <begin position="482"/>
        <end position="626"/>
    </location>
</feature>
<evidence type="ECO:0000313" key="10">
    <source>
        <dbReference type="EMBL" id="VFJ53415.1"/>
    </source>
</evidence>
<keyword evidence="4" id="KW-1134">Transmembrane beta strand</keyword>
<dbReference type="EMBL" id="CAADEY010000039">
    <property type="protein sequence ID" value="VFJ53415.1"/>
    <property type="molecule type" value="Genomic_DNA"/>
</dbReference>
<feature type="compositionally biased region" description="Polar residues" evidence="9">
    <location>
        <begin position="489"/>
        <end position="502"/>
    </location>
</feature>
<dbReference type="InterPro" id="IPR051906">
    <property type="entry name" value="TolC-like"/>
</dbReference>
<feature type="compositionally biased region" description="Low complexity" evidence="9">
    <location>
        <begin position="519"/>
        <end position="528"/>
    </location>
</feature>
<accession>A0A450SJ35</accession>
<feature type="compositionally biased region" description="Polar residues" evidence="9">
    <location>
        <begin position="572"/>
        <end position="582"/>
    </location>
</feature>
<feature type="coiled-coil region" evidence="8">
    <location>
        <begin position="148"/>
        <end position="249"/>
    </location>
</feature>
<feature type="compositionally biased region" description="Pro residues" evidence="9">
    <location>
        <begin position="509"/>
        <end position="518"/>
    </location>
</feature>
<feature type="compositionally biased region" description="Basic and acidic residues" evidence="9">
    <location>
        <begin position="589"/>
        <end position="606"/>
    </location>
</feature>
<dbReference type="NCBIfam" id="TIGR01844">
    <property type="entry name" value="type_I_sec_TolC"/>
    <property type="match status" value="1"/>
</dbReference>
<dbReference type="InterPro" id="IPR003423">
    <property type="entry name" value="OMP_efflux"/>
</dbReference>
<dbReference type="Pfam" id="PF02321">
    <property type="entry name" value="OEP"/>
    <property type="match status" value="2"/>
</dbReference>
<dbReference type="SUPFAM" id="SSF56954">
    <property type="entry name" value="Outer membrane efflux proteins (OEP)"/>
    <property type="match status" value="1"/>
</dbReference>
<sequence>MPETDGVFPSKTADKTHMFTYRKNQPSKSPRPPEKKIPLAIACLIGLLLPPVSGAVDLLDVYRLGIENDAEYRSAMATNRAEQEMEPQAWASLLPTVAFSGTTTANREDVIQKALLTGQAEGEFDYNSKQLRLTVSQPIFHKDLWNALEQAQERVEQADTTLILARQALMIRVAERYLQTLRARDDLLFAESEKTATEQQLTQAQQRFEVGFIAVTDIEETRAARDLAIAREIEAKNQLNNTHEALREVTGEYLSELAPLGRQARMAGPLEPDDIDQWTETALARNLEVAVARRAVNIAEAEIRRIDSGHLPTLDLVGAHDRSSRNGGSSGGNDVMTSTVSLQLNVPIFQGGMVLSRSREAMHRHTQAAEELDKTQRSVHRRTRDAFLGIESGTSRIQALWQALQSTEAALDATKAGFEAGTRTSVDVLNAERERLRAKRDYAGARYDYVLDVLRLKQAAGTLSEQDLITINTWFGTEQSAGMAPARMAQSQPNEPQMTEGQTTSVPAVPAPTVPVPTDPVQTATVPTAPVPTGEPQPEPIQARTEPAPAQAIQPEPVQQVQPTQLEPAPTEPTQSPATQPRQVARTEPVPEKKEEAEGPREKVPEENEEPEGEGVAAIPGEEETDAVLDVAAHRGALIGLKEPALDTLIDVAAHRAALFRATPPR</sequence>
<evidence type="ECO:0000256" key="3">
    <source>
        <dbReference type="ARBA" id="ARBA00022448"/>
    </source>
</evidence>